<dbReference type="InterPro" id="IPR007848">
    <property type="entry name" value="Small_mtfrase_dom"/>
</dbReference>
<reference evidence="5 6" key="1">
    <citation type="submission" date="2025-04" db="UniProtKB">
        <authorList>
            <consortium name="RefSeq"/>
        </authorList>
    </citation>
    <scope>IDENTIFICATION</scope>
</reference>
<proteinExistence type="inferred from homology"/>
<dbReference type="PROSITE" id="PS00092">
    <property type="entry name" value="N6_MTASE"/>
    <property type="match status" value="1"/>
</dbReference>
<dbReference type="RefSeq" id="XP_024941822.1">
    <property type="nucleotide sequence ID" value="XM_025086054.1"/>
</dbReference>
<dbReference type="GO" id="GO:0008988">
    <property type="term" value="F:rRNA (adenine-N6-)-methyltransferase activity"/>
    <property type="evidence" value="ECO:0007669"/>
    <property type="project" value="TreeGrafter"/>
</dbReference>
<accession>A0AAJ7BY86</accession>
<evidence type="ECO:0000259" key="3">
    <source>
        <dbReference type="Pfam" id="PF05175"/>
    </source>
</evidence>
<dbReference type="Pfam" id="PF05175">
    <property type="entry name" value="MTS"/>
    <property type="match status" value="1"/>
</dbReference>
<feature type="domain" description="Methyltransferase small" evidence="3">
    <location>
        <begin position="45"/>
        <end position="136"/>
    </location>
</feature>
<dbReference type="GeneID" id="107268772"/>
<dbReference type="InterPro" id="IPR029063">
    <property type="entry name" value="SAM-dependent_MTases_sf"/>
</dbReference>
<dbReference type="SUPFAM" id="SSF53335">
    <property type="entry name" value="S-adenosyl-L-methionine-dependent methyltransferases"/>
    <property type="match status" value="1"/>
</dbReference>
<dbReference type="PANTHER" id="PTHR23290">
    <property type="entry name" value="RRNA N6-ADENOSINE-METHYLTRANSFERASE METTL5"/>
    <property type="match status" value="1"/>
</dbReference>
<dbReference type="CDD" id="cd02440">
    <property type="entry name" value="AdoMet_MTases"/>
    <property type="match status" value="1"/>
</dbReference>
<dbReference type="CTD" id="29081"/>
<evidence type="ECO:0000313" key="5">
    <source>
        <dbReference type="RefSeq" id="XP_015597343.1"/>
    </source>
</evidence>
<evidence type="ECO:0000256" key="1">
    <source>
        <dbReference type="ARBA" id="ARBA00009741"/>
    </source>
</evidence>
<comment type="similarity">
    <text evidence="1">Belongs to the methyltransferase superfamily. PrmA family.</text>
</comment>
<dbReference type="KEGG" id="ccin:107268772"/>
<dbReference type="RefSeq" id="XP_015597343.1">
    <property type="nucleotide sequence ID" value="XM_015741857.2"/>
</dbReference>
<gene>
    <name evidence="5 6" type="primary">LOC107268772</name>
</gene>
<evidence type="ECO:0000256" key="2">
    <source>
        <dbReference type="ARBA" id="ARBA00041374"/>
    </source>
</evidence>
<sequence length="211" mass="23802">MAKLRLAELEGCLQELEVFDQPKISLEQYATSAHIGAHMLYTAQMQYHDLENRAVADLGAGCGVLSLGAQLLGASHVVGFEIDPDALQILQSNRDEIDVNMDAVQCDILEYLPGRFEKYFDTVIMNPPFGTKDNSGMDMKFLEIAMKLARNTVYSLHKTSTRKHVLRRGSRLGANCKVIAELRYDLPRIYKFHKKSSVDIEVDFIRFDLSS</sequence>
<dbReference type="InterPro" id="IPR002052">
    <property type="entry name" value="DNA_methylase_N6_adenine_CS"/>
</dbReference>
<dbReference type="AlphaFoldDB" id="A0AAJ7BY86"/>
<protein>
    <recommendedName>
        <fullName evidence="2">Methyltransferase-like protein 5</fullName>
    </recommendedName>
</protein>
<dbReference type="Gene3D" id="3.40.50.150">
    <property type="entry name" value="Vaccinia Virus protein VP39"/>
    <property type="match status" value="1"/>
</dbReference>
<dbReference type="PANTHER" id="PTHR23290:SF0">
    <property type="entry name" value="RRNA N6-ADENOSINE-METHYLTRANSFERASE METTL5"/>
    <property type="match status" value="1"/>
</dbReference>
<evidence type="ECO:0000313" key="6">
    <source>
        <dbReference type="RefSeq" id="XP_024941822.1"/>
    </source>
</evidence>
<dbReference type="InterPro" id="IPR051720">
    <property type="entry name" value="rRNA_MeTrfase/Polyamine_Synth"/>
</dbReference>
<dbReference type="GO" id="GO:0003676">
    <property type="term" value="F:nucleic acid binding"/>
    <property type="evidence" value="ECO:0007669"/>
    <property type="project" value="InterPro"/>
</dbReference>
<name>A0AAJ7BY86_CEPCN</name>
<dbReference type="Proteomes" id="UP000694920">
    <property type="component" value="Unplaced"/>
</dbReference>
<organism evidence="4 5">
    <name type="scientific">Cephus cinctus</name>
    <name type="common">Wheat stem sawfly</name>
    <dbReference type="NCBI Taxonomy" id="211228"/>
    <lineage>
        <taxon>Eukaryota</taxon>
        <taxon>Metazoa</taxon>
        <taxon>Ecdysozoa</taxon>
        <taxon>Arthropoda</taxon>
        <taxon>Hexapoda</taxon>
        <taxon>Insecta</taxon>
        <taxon>Pterygota</taxon>
        <taxon>Neoptera</taxon>
        <taxon>Endopterygota</taxon>
        <taxon>Hymenoptera</taxon>
        <taxon>Cephoidea</taxon>
        <taxon>Cephidae</taxon>
        <taxon>Cephus</taxon>
    </lineage>
</organism>
<evidence type="ECO:0000313" key="4">
    <source>
        <dbReference type="Proteomes" id="UP000694920"/>
    </source>
</evidence>
<keyword evidence="4" id="KW-1185">Reference proteome</keyword>